<dbReference type="InterPro" id="IPR025455">
    <property type="entry name" value="DUF4276"/>
</dbReference>
<organism evidence="1">
    <name type="scientific">uncultured bacterium pBC1</name>
    <dbReference type="NCBI Taxonomy" id="1781160"/>
    <lineage>
        <taxon>Bacteria</taxon>
        <taxon>environmental samples</taxon>
    </lineage>
</organism>
<evidence type="ECO:0008006" key="2">
    <source>
        <dbReference type="Google" id="ProtNLM"/>
    </source>
</evidence>
<protein>
    <recommendedName>
        <fullName evidence="2">DUF4276 family protein</fullName>
    </recommendedName>
</protein>
<dbReference type="Pfam" id="PF14103">
    <property type="entry name" value="DUF4276"/>
    <property type="match status" value="1"/>
</dbReference>
<dbReference type="AlphaFoldDB" id="A0A1C9U517"/>
<sequence>MKKVLILVEGFTEKRFVEDILKPYFQDKGIFVIARNLKGVGNYGIINKEVNNLLKDASATLVTTMIDYYRLPSDFPKKQYINPQLQSSKKVEILENAFGVDIQDSRFVPYLQLHEFEALLFSEVSHFSKVLLTKSHVFHFEKIVQTLEPEEINDQPNTSPANRIKNIFPQYQKESHGAILAKAIGLEKMREKCPHFNQWIESLETI</sequence>
<dbReference type="EMBL" id="KT982365">
    <property type="protein sequence ID" value="AOR51226.1"/>
    <property type="molecule type" value="Genomic_DNA"/>
</dbReference>
<proteinExistence type="predicted"/>
<reference evidence="1" key="1">
    <citation type="journal article" date="2016" name="Sci. Rep.">
        <title>Triclosan Resistome from Metagenome Reveals Diverse Enoyl Acyl Carrier Protein Reductases and Selective Enrichment of Triclosan Resistance Genes.</title>
        <authorList>
            <person name="Khan R."/>
            <person name="Kong H.G."/>
            <person name="Jung Y.H."/>
            <person name="Choi J."/>
            <person name="Baek K.Y."/>
            <person name="Hwang E.C."/>
            <person name="Lee S.W."/>
        </authorList>
    </citation>
    <scope>NUCLEOTIDE SEQUENCE</scope>
</reference>
<accession>A0A1C9U517</accession>
<name>A0A1C9U517_9BACT</name>
<evidence type="ECO:0000313" key="1">
    <source>
        <dbReference type="EMBL" id="AOR51226.1"/>
    </source>
</evidence>